<evidence type="ECO:0000313" key="6">
    <source>
        <dbReference type="Proteomes" id="UP000076727"/>
    </source>
</evidence>
<evidence type="ECO:0000256" key="2">
    <source>
        <dbReference type="ARBA" id="ARBA00022603"/>
    </source>
</evidence>
<dbReference type="PANTHER" id="PTHR44942:SF4">
    <property type="entry name" value="METHYLTRANSFERASE TYPE 11 DOMAIN-CONTAINING PROTEIN"/>
    <property type="match status" value="1"/>
</dbReference>
<keyword evidence="6" id="KW-1185">Reference proteome</keyword>
<evidence type="ECO:0000256" key="3">
    <source>
        <dbReference type="ARBA" id="ARBA00022679"/>
    </source>
</evidence>
<gene>
    <name evidence="5" type="ORF">DAEQUDRAFT_723072</name>
</gene>
<dbReference type="InterPro" id="IPR029063">
    <property type="entry name" value="SAM-dependent_MTases_sf"/>
</dbReference>
<dbReference type="Gene3D" id="3.40.50.150">
    <property type="entry name" value="Vaccinia Virus protein VP39"/>
    <property type="match status" value="1"/>
</dbReference>
<dbReference type="GO" id="GO:0032259">
    <property type="term" value="P:methylation"/>
    <property type="evidence" value="ECO:0007669"/>
    <property type="project" value="UniProtKB-KW"/>
</dbReference>
<dbReference type="Pfam" id="PF08241">
    <property type="entry name" value="Methyltransf_11"/>
    <property type="match status" value="1"/>
</dbReference>
<keyword evidence="2 5" id="KW-0489">Methyltransferase</keyword>
<dbReference type="EMBL" id="KV429041">
    <property type="protein sequence ID" value="KZT72369.1"/>
    <property type="molecule type" value="Genomic_DNA"/>
</dbReference>
<reference evidence="5 6" key="1">
    <citation type="journal article" date="2016" name="Mol. Biol. Evol.">
        <title>Comparative Genomics of Early-Diverging Mushroom-Forming Fungi Provides Insights into the Origins of Lignocellulose Decay Capabilities.</title>
        <authorList>
            <person name="Nagy L.G."/>
            <person name="Riley R."/>
            <person name="Tritt A."/>
            <person name="Adam C."/>
            <person name="Daum C."/>
            <person name="Floudas D."/>
            <person name="Sun H."/>
            <person name="Yadav J.S."/>
            <person name="Pangilinan J."/>
            <person name="Larsson K.H."/>
            <person name="Matsuura K."/>
            <person name="Barry K."/>
            <person name="Labutti K."/>
            <person name="Kuo R."/>
            <person name="Ohm R.A."/>
            <person name="Bhattacharya S.S."/>
            <person name="Shirouzu T."/>
            <person name="Yoshinaga Y."/>
            <person name="Martin F.M."/>
            <person name="Grigoriev I.V."/>
            <person name="Hibbett D.S."/>
        </authorList>
    </citation>
    <scope>NUCLEOTIDE SEQUENCE [LARGE SCALE GENOMIC DNA]</scope>
    <source>
        <strain evidence="5 6">L-15889</strain>
    </source>
</reference>
<evidence type="ECO:0000313" key="5">
    <source>
        <dbReference type="EMBL" id="KZT72369.1"/>
    </source>
</evidence>
<dbReference type="GO" id="GO:0008757">
    <property type="term" value="F:S-adenosylmethionine-dependent methyltransferase activity"/>
    <property type="evidence" value="ECO:0007669"/>
    <property type="project" value="InterPro"/>
</dbReference>
<evidence type="ECO:0000256" key="1">
    <source>
        <dbReference type="ARBA" id="ARBA00008361"/>
    </source>
</evidence>
<dbReference type="AlphaFoldDB" id="A0A165SR71"/>
<sequence>MATFAQKTFDTARYAAARPTYPKQLYDFIFAYHGRDPRARWDTALDLGCGTGQATLELTPFQNAIGTDPSEGMLVQAREVLKGRPEMDTPGRFKFVKSAAEDLGWLEEKSVDMIVSAQAAHWFDWGKLWPEAARVLKPGGSLAAWGYSQFRLPRYPSLTPLINEYSRGTDPLRSIGPYWEQPGRGILDEHLQAVPDPRTLPSPSAYADFERVYFTLPHHELPDARPSILHTRTTWAGVLAYLRTFSALHTMKAKVPDAADVEIRFWRRLREEVAKLEGKQEVVGEDEEVEVEWPLAVLLARRA</sequence>
<organism evidence="5 6">
    <name type="scientific">Daedalea quercina L-15889</name>
    <dbReference type="NCBI Taxonomy" id="1314783"/>
    <lineage>
        <taxon>Eukaryota</taxon>
        <taxon>Fungi</taxon>
        <taxon>Dikarya</taxon>
        <taxon>Basidiomycota</taxon>
        <taxon>Agaricomycotina</taxon>
        <taxon>Agaricomycetes</taxon>
        <taxon>Polyporales</taxon>
        <taxon>Fomitopsis</taxon>
    </lineage>
</organism>
<feature type="domain" description="Methyltransferase type 11" evidence="4">
    <location>
        <begin position="45"/>
        <end position="143"/>
    </location>
</feature>
<dbReference type="Proteomes" id="UP000076727">
    <property type="component" value="Unassembled WGS sequence"/>
</dbReference>
<dbReference type="InterPro" id="IPR051052">
    <property type="entry name" value="Diverse_substrate_MTase"/>
</dbReference>
<dbReference type="STRING" id="1314783.A0A165SR71"/>
<comment type="similarity">
    <text evidence="1">Belongs to the methyltransferase superfamily.</text>
</comment>
<accession>A0A165SR71</accession>
<dbReference type="InterPro" id="IPR013216">
    <property type="entry name" value="Methyltransf_11"/>
</dbReference>
<dbReference type="OrthoDB" id="10027013at2759"/>
<keyword evidence="3 5" id="KW-0808">Transferase</keyword>
<dbReference type="SUPFAM" id="SSF53335">
    <property type="entry name" value="S-adenosyl-L-methionine-dependent methyltransferases"/>
    <property type="match status" value="1"/>
</dbReference>
<evidence type="ECO:0000259" key="4">
    <source>
        <dbReference type="Pfam" id="PF08241"/>
    </source>
</evidence>
<name>A0A165SR71_9APHY</name>
<dbReference type="PANTHER" id="PTHR44942">
    <property type="entry name" value="METHYLTRANSF_11 DOMAIN-CONTAINING PROTEIN"/>
    <property type="match status" value="1"/>
</dbReference>
<proteinExistence type="inferred from homology"/>
<protein>
    <submittedName>
        <fullName evidence="5">S-adenosyl-L-methionine-dependent methyltransferase</fullName>
    </submittedName>
</protein>
<dbReference type="CDD" id="cd02440">
    <property type="entry name" value="AdoMet_MTases"/>
    <property type="match status" value="1"/>
</dbReference>